<dbReference type="CDD" id="cd01335">
    <property type="entry name" value="Radical_SAM"/>
    <property type="match status" value="1"/>
</dbReference>
<accession>A0A2H0LXK7</accession>
<dbReference type="GO" id="GO:0019843">
    <property type="term" value="F:rRNA binding"/>
    <property type="evidence" value="ECO:0007669"/>
    <property type="project" value="UniProtKB-UniRule"/>
</dbReference>
<dbReference type="GO" id="GO:0070475">
    <property type="term" value="P:rRNA base methylation"/>
    <property type="evidence" value="ECO:0007669"/>
    <property type="project" value="UniProtKB-UniRule"/>
</dbReference>
<protein>
    <recommendedName>
        <fullName evidence="14">Probable dual-specificity RNA methyltransferase RlmN</fullName>
        <ecNumber evidence="14">2.1.1.192</ecNumber>
    </recommendedName>
    <alternativeName>
        <fullName evidence="14">23S rRNA (adenine(2503)-C(2))-methyltransferase</fullName>
    </alternativeName>
    <alternativeName>
        <fullName evidence="14">23S rRNA m2A2503 methyltransferase</fullName>
    </alternativeName>
    <alternativeName>
        <fullName evidence="14">Ribosomal RNA large subunit methyltransferase N</fullName>
    </alternativeName>
    <alternativeName>
        <fullName evidence="14">tRNA (adenine(37)-C(2))-methyltransferase</fullName>
    </alternativeName>
    <alternativeName>
        <fullName evidence="14">tRNA m2A37 methyltransferase</fullName>
    </alternativeName>
</protein>
<dbReference type="GO" id="GO:0046872">
    <property type="term" value="F:metal ion binding"/>
    <property type="evidence" value="ECO:0007669"/>
    <property type="project" value="UniProtKB-KW"/>
</dbReference>
<evidence type="ECO:0000256" key="1">
    <source>
        <dbReference type="ARBA" id="ARBA00004496"/>
    </source>
</evidence>
<evidence type="ECO:0000256" key="12">
    <source>
        <dbReference type="ARBA" id="ARBA00023014"/>
    </source>
</evidence>
<dbReference type="Gene3D" id="1.10.150.530">
    <property type="match status" value="1"/>
</dbReference>
<feature type="binding site" evidence="14">
    <location>
        <position position="188"/>
    </location>
    <ligand>
        <name>S-adenosyl-L-methionine</name>
        <dbReference type="ChEBI" id="CHEBI:59789"/>
    </ligand>
</feature>
<evidence type="ECO:0000313" key="17">
    <source>
        <dbReference type="Proteomes" id="UP000229641"/>
    </source>
</evidence>
<evidence type="ECO:0000256" key="6">
    <source>
        <dbReference type="ARBA" id="ARBA00022603"/>
    </source>
</evidence>
<comment type="subcellular location">
    <subcellularLocation>
        <location evidence="1 14">Cytoplasm</location>
    </subcellularLocation>
</comment>
<dbReference type="Gene3D" id="3.20.20.70">
    <property type="entry name" value="Aldolase class I"/>
    <property type="match status" value="1"/>
</dbReference>
<comment type="cofactor">
    <cofactor evidence="14">
        <name>[4Fe-4S] cluster</name>
        <dbReference type="ChEBI" id="CHEBI:49883"/>
    </cofactor>
    <text evidence="14">Binds 1 [4Fe-4S] cluster. The cluster is coordinated with 3 cysteines and an exchangeable S-adenosyl-L-methionine.</text>
</comment>
<keyword evidence="13 14" id="KW-1015">Disulfide bond</keyword>
<gene>
    <name evidence="14 16" type="primary">rlmN</name>
    <name evidence="16" type="ORF">COV72_04545</name>
</gene>
<dbReference type="GO" id="GO:0030488">
    <property type="term" value="P:tRNA methylation"/>
    <property type="evidence" value="ECO:0007669"/>
    <property type="project" value="UniProtKB-UniRule"/>
</dbReference>
<keyword evidence="10 14" id="KW-0479">Metal-binding</keyword>
<dbReference type="InterPro" id="IPR058240">
    <property type="entry name" value="rSAM_sf"/>
</dbReference>
<dbReference type="InterPro" id="IPR040072">
    <property type="entry name" value="Methyltransferase_A"/>
</dbReference>
<dbReference type="HAMAP" id="MF_01849">
    <property type="entry name" value="RNA_methyltr_RlmN"/>
    <property type="match status" value="1"/>
</dbReference>
<comment type="similarity">
    <text evidence="2 14">Belongs to the radical SAM superfamily. RlmN family.</text>
</comment>
<feature type="binding site" evidence="14">
    <location>
        <position position="114"/>
    </location>
    <ligand>
        <name>[4Fe-4S] cluster</name>
        <dbReference type="ChEBI" id="CHEBI:49883"/>
        <note>4Fe-4S-S-AdoMet</note>
    </ligand>
</feature>
<dbReference type="NCBIfam" id="TIGR00048">
    <property type="entry name" value="rRNA_mod_RlmN"/>
    <property type="match status" value="1"/>
</dbReference>
<keyword evidence="11 14" id="KW-0408">Iron</keyword>
<dbReference type="GO" id="GO:0000049">
    <property type="term" value="F:tRNA binding"/>
    <property type="evidence" value="ECO:0007669"/>
    <property type="project" value="UniProtKB-UniRule"/>
</dbReference>
<dbReference type="PANTHER" id="PTHR30544:SF5">
    <property type="entry name" value="RADICAL SAM CORE DOMAIN-CONTAINING PROTEIN"/>
    <property type="match status" value="1"/>
</dbReference>
<evidence type="ECO:0000313" key="16">
    <source>
        <dbReference type="EMBL" id="PIQ89160.1"/>
    </source>
</evidence>
<keyword evidence="6 14" id="KW-0489">Methyltransferase</keyword>
<dbReference type="InterPro" id="IPR007197">
    <property type="entry name" value="rSAM"/>
</dbReference>
<dbReference type="GO" id="GO:0005737">
    <property type="term" value="C:cytoplasm"/>
    <property type="evidence" value="ECO:0007669"/>
    <property type="project" value="UniProtKB-SubCell"/>
</dbReference>
<dbReference type="Pfam" id="PF21016">
    <property type="entry name" value="RlmN_N"/>
    <property type="match status" value="1"/>
</dbReference>
<dbReference type="Pfam" id="PF04055">
    <property type="entry name" value="Radical_SAM"/>
    <property type="match status" value="1"/>
</dbReference>
<dbReference type="SUPFAM" id="SSF102114">
    <property type="entry name" value="Radical SAM enzymes"/>
    <property type="match status" value="1"/>
</dbReference>
<dbReference type="SFLD" id="SFLDG01062">
    <property type="entry name" value="methyltransferase_(Class_A)"/>
    <property type="match status" value="1"/>
</dbReference>
<dbReference type="PROSITE" id="PS51918">
    <property type="entry name" value="RADICAL_SAM"/>
    <property type="match status" value="1"/>
</dbReference>
<feature type="domain" description="Radical SAM core" evidence="15">
    <location>
        <begin position="96"/>
        <end position="319"/>
    </location>
</feature>
<dbReference type="Proteomes" id="UP000229641">
    <property type="component" value="Unassembled WGS sequence"/>
</dbReference>
<name>A0A2H0LXK7_9BACT</name>
<dbReference type="GO" id="GO:0070040">
    <property type="term" value="F:rRNA (adenine(2503)-C2-)-methyltransferase activity"/>
    <property type="evidence" value="ECO:0007669"/>
    <property type="project" value="UniProtKB-UniRule"/>
</dbReference>
<dbReference type="PANTHER" id="PTHR30544">
    <property type="entry name" value="23S RRNA METHYLTRANSFERASE"/>
    <property type="match status" value="1"/>
</dbReference>
<organism evidence="16 17">
    <name type="scientific">Candidatus Ghiorseimicrobium undicola</name>
    <dbReference type="NCBI Taxonomy" id="1974746"/>
    <lineage>
        <taxon>Bacteria</taxon>
        <taxon>Pseudomonadati</taxon>
        <taxon>Candidatus Omnitrophota</taxon>
        <taxon>Candidatus Ghiorseimicrobium</taxon>
    </lineage>
</organism>
<feature type="binding site" evidence="14">
    <location>
        <position position="117"/>
    </location>
    <ligand>
        <name>[4Fe-4S] cluster</name>
        <dbReference type="ChEBI" id="CHEBI:49883"/>
        <note>4Fe-4S-S-AdoMet</note>
    </ligand>
</feature>
<comment type="catalytic activity">
    <reaction evidence="14">
        <text>adenosine(2503) in 23S rRNA + 2 reduced [2Fe-2S]-[ferredoxin] + 2 S-adenosyl-L-methionine = 2-methyladenosine(2503) in 23S rRNA + 5'-deoxyadenosine + L-methionine + 2 oxidized [2Fe-2S]-[ferredoxin] + S-adenosyl-L-homocysteine</text>
        <dbReference type="Rhea" id="RHEA:42916"/>
        <dbReference type="Rhea" id="RHEA-COMP:10000"/>
        <dbReference type="Rhea" id="RHEA-COMP:10001"/>
        <dbReference type="Rhea" id="RHEA-COMP:10152"/>
        <dbReference type="Rhea" id="RHEA-COMP:10282"/>
        <dbReference type="ChEBI" id="CHEBI:17319"/>
        <dbReference type="ChEBI" id="CHEBI:33737"/>
        <dbReference type="ChEBI" id="CHEBI:33738"/>
        <dbReference type="ChEBI" id="CHEBI:57844"/>
        <dbReference type="ChEBI" id="CHEBI:57856"/>
        <dbReference type="ChEBI" id="CHEBI:59789"/>
        <dbReference type="ChEBI" id="CHEBI:74411"/>
        <dbReference type="ChEBI" id="CHEBI:74497"/>
        <dbReference type="EC" id="2.1.1.192"/>
    </reaction>
</comment>
<feature type="active site" description="S-methylcysteine intermediate" evidence="14">
    <location>
        <position position="330"/>
    </location>
</feature>
<dbReference type="SFLD" id="SFLDS00029">
    <property type="entry name" value="Radical_SAM"/>
    <property type="match status" value="1"/>
</dbReference>
<dbReference type="InterPro" id="IPR048641">
    <property type="entry name" value="RlmN_N"/>
</dbReference>
<dbReference type="GO" id="GO:0051539">
    <property type="term" value="F:4 iron, 4 sulfur cluster binding"/>
    <property type="evidence" value="ECO:0007669"/>
    <property type="project" value="UniProtKB-UniRule"/>
</dbReference>
<dbReference type="AlphaFoldDB" id="A0A2H0LXK7"/>
<evidence type="ECO:0000256" key="11">
    <source>
        <dbReference type="ARBA" id="ARBA00023004"/>
    </source>
</evidence>
<comment type="caution">
    <text evidence="14">Lacks conserved residue(s) required for the propagation of feature annotation.</text>
</comment>
<evidence type="ECO:0000256" key="14">
    <source>
        <dbReference type="HAMAP-Rule" id="MF_01849"/>
    </source>
</evidence>
<evidence type="ECO:0000256" key="7">
    <source>
        <dbReference type="ARBA" id="ARBA00022679"/>
    </source>
</evidence>
<comment type="miscellaneous">
    <text evidence="14">Reaction proceeds by a ping-pong mechanism involving intermediate methylation of a conserved cysteine residue.</text>
</comment>
<dbReference type="InterPro" id="IPR013785">
    <property type="entry name" value="Aldolase_TIM"/>
</dbReference>
<dbReference type="SFLD" id="SFLDF00275">
    <property type="entry name" value="adenosine_C2_methyltransferase"/>
    <property type="match status" value="1"/>
</dbReference>
<evidence type="ECO:0000256" key="8">
    <source>
        <dbReference type="ARBA" id="ARBA00022691"/>
    </source>
</evidence>
<evidence type="ECO:0000256" key="10">
    <source>
        <dbReference type="ARBA" id="ARBA00022723"/>
    </source>
</evidence>
<dbReference type="PIRSF" id="PIRSF006004">
    <property type="entry name" value="CHP00048"/>
    <property type="match status" value="1"/>
</dbReference>
<comment type="function">
    <text evidence="14">Specifically methylates position 2 of adenine 2503 in 23S rRNA and position 2 of adenine 37 in tRNAs.</text>
</comment>
<feature type="binding site" evidence="14">
    <location>
        <position position="110"/>
    </location>
    <ligand>
        <name>[4Fe-4S] cluster</name>
        <dbReference type="ChEBI" id="CHEBI:49883"/>
        <note>4Fe-4S-S-AdoMet</note>
    </ligand>
</feature>
<dbReference type="InterPro" id="IPR027492">
    <property type="entry name" value="RNA_MTrfase_RlmN"/>
</dbReference>
<dbReference type="EC" id="2.1.1.192" evidence="14"/>
<evidence type="ECO:0000256" key="9">
    <source>
        <dbReference type="ARBA" id="ARBA00022694"/>
    </source>
</evidence>
<evidence type="ECO:0000256" key="5">
    <source>
        <dbReference type="ARBA" id="ARBA00022552"/>
    </source>
</evidence>
<keyword evidence="7 14" id="KW-0808">Transferase</keyword>
<evidence type="ECO:0000256" key="2">
    <source>
        <dbReference type="ARBA" id="ARBA00007544"/>
    </source>
</evidence>
<evidence type="ECO:0000259" key="15">
    <source>
        <dbReference type="PROSITE" id="PS51918"/>
    </source>
</evidence>
<reference evidence="16 17" key="1">
    <citation type="submission" date="2017-09" db="EMBL/GenBank/DDBJ databases">
        <title>Depth-based differentiation of microbial function through sediment-hosted aquifers and enrichment of novel symbionts in the deep terrestrial subsurface.</title>
        <authorList>
            <person name="Probst A.J."/>
            <person name="Ladd B."/>
            <person name="Jarett J.K."/>
            <person name="Geller-Mcgrath D.E."/>
            <person name="Sieber C.M."/>
            <person name="Emerson J.B."/>
            <person name="Anantharaman K."/>
            <person name="Thomas B.C."/>
            <person name="Malmstrom R."/>
            <person name="Stieglmeier M."/>
            <person name="Klingl A."/>
            <person name="Woyke T."/>
            <person name="Ryan C.M."/>
            <person name="Banfield J.F."/>
        </authorList>
    </citation>
    <scope>NUCLEOTIDE SEQUENCE [LARGE SCALE GENOMIC DNA]</scope>
    <source>
        <strain evidence="16">CG11_big_fil_rev_8_21_14_0_20_42_13</strain>
    </source>
</reference>
<feature type="active site" description="Proton acceptor" evidence="14">
    <location>
        <position position="90"/>
    </location>
</feature>
<keyword evidence="5 14" id="KW-0698">rRNA processing</keyword>
<feature type="binding site" evidence="14">
    <location>
        <begin position="211"/>
        <end position="213"/>
    </location>
    <ligand>
        <name>S-adenosyl-L-methionine</name>
        <dbReference type="ChEBI" id="CHEBI:59789"/>
    </ligand>
</feature>
<comment type="caution">
    <text evidence="16">The sequence shown here is derived from an EMBL/GenBank/DDBJ whole genome shotgun (WGS) entry which is preliminary data.</text>
</comment>
<dbReference type="EMBL" id="PCWA01000069">
    <property type="protein sequence ID" value="PIQ89160.1"/>
    <property type="molecule type" value="Genomic_DNA"/>
</dbReference>
<evidence type="ECO:0000256" key="13">
    <source>
        <dbReference type="ARBA" id="ARBA00023157"/>
    </source>
</evidence>
<evidence type="ECO:0000256" key="4">
    <source>
        <dbReference type="ARBA" id="ARBA00022490"/>
    </source>
</evidence>
<feature type="binding site" evidence="14">
    <location>
        <begin position="156"/>
        <end position="157"/>
    </location>
    <ligand>
        <name>S-adenosyl-L-methionine</name>
        <dbReference type="ChEBI" id="CHEBI:59789"/>
    </ligand>
</feature>
<dbReference type="FunFam" id="3.20.20.70:FF:000014">
    <property type="entry name" value="Probable dual-specificity RNA methyltransferase RlmN"/>
    <property type="match status" value="1"/>
</dbReference>
<keyword evidence="8 14" id="KW-0949">S-adenosyl-L-methionine</keyword>
<proteinExistence type="inferred from homology"/>
<dbReference type="GO" id="GO:0002935">
    <property type="term" value="F:tRNA (adenine(37)-C2)-methyltransferase activity"/>
    <property type="evidence" value="ECO:0007669"/>
    <property type="project" value="UniProtKB-UniRule"/>
</dbReference>
<sequence>MQDIKNLSFVDLNKKLISLDFNSYAARQVFDWLYRKKIDSFEKMTNLSKQGIAMLKNEFYIGRIELLECLNSQDGTEKFLFKLQDNETIESVFIPAGNRNTVCLSSQVGCKFKCLFCASGKSFSRNLSASEITSQLSQAMLITSKKITNIVFMGIGEPFDNYDNVLGAIRILNQPLGFNIGARHITISTCGIIDKIERLKEEGLQVELSISLHAAGNELRNKLMPVNKKYPLKELIKCAKSYAAYTGRQVTFEYVLIKGINDAMNEADKLANILSGANCKVNLILYNAAGKGRIAPVSKKSALNFKNKLIKNGVHAMIRLPRGADIQAACGQLRIKNLK</sequence>
<comment type="catalytic activity">
    <reaction evidence="14">
        <text>adenosine(37) in tRNA + 2 reduced [2Fe-2S]-[ferredoxin] + 2 S-adenosyl-L-methionine = 2-methyladenosine(37) in tRNA + 5'-deoxyadenosine + L-methionine + 2 oxidized [2Fe-2S]-[ferredoxin] + S-adenosyl-L-homocysteine</text>
        <dbReference type="Rhea" id="RHEA:43332"/>
        <dbReference type="Rhea" id="RHEA-COMP:10000"/>
        <dbReference type="Rhea" id="RHEA-COMP:10001"/>
        <dbReference type="Rhea" id="RHEA-COMP:10162"/>
        <dbReference type="Rhea" id="RHEA-COMP:10485"/>
        <dbReference type="ChEBI" id="CHEBI:17319"/>
        <dbReference type="ChEBI" id="CHEBI:33737"/>
        <dbReference type="ChEBI" id="CHEBI:33738"/>
        <dbReference type="ChEBI" id="CHEBI:57844"/>
        <dbReference type="ChEBI" id="CHEBI:57856"/>
        <dbReference type="ChEBI" id="CHEBI:59789"/>
        <dbReference type="ChEBI" id="CHEBI:74411"/>
        <dbReference type="ChEBI" id="CHEBI:74497"/>
        <dbReference type="EC" id="2.1.1.192"/>
    </reaction>
</comment>
<keyword evidence="12 14" id="KW-0411">Iron-sulfur</keyword>
<feature type="binding site" evidence="14">
    <location>
        <position position="287"/>
    </location>
    <ligand>
        <name>S-adenosyl-L-methionine</name>
        <dbReference type="ChEBI" id="CHEBI:59789"/>
    </ligand>
</feature>
<keyword evidence="9 14" id="KW-0819">tRNA processing</keyword>
<keyword evidence="3 14" id="KW-0004">4Fe-4S</keyword>
<keyword evidence="4 14" id="KW-0963">Cytoplasm</keyword>
<dbReference type="InterPro" id="IPR004383">
    <property type="entry name" value="rRNA_lsu_MTrfase_RlmN/Cfr"/>
</dbReference>
<evidence type="ECO:0000256" key="3">
    <source>
        <dbReference type="ARBA" id="ARBA00022485"/>
    </source>
</evidence>